<organism evidence="4 5">
    <name type="scientific">Paenibacillus solisilvae</name>
    <dbReference type="NCBI Taxonomy" id="2486751"/>
    <lineage>
        <taxon>Bacteria</taxon>
        <taxon>Bacillati</taxon>
        <taxon>Bacillota</taxon>
        <taxon>Bacilli</taxon>
        <taxon>Bacillales</taxon>
        <taxon>Paenibacillaceae</taxon>
        <taxon>Paenibacillus</taxon>
    </lineage>
</organism>
<comment type="caution">
    <text evidence="4">The sequence shown here is derived from an EMBL/GenBank/DDBJ whole genome shotgun (WGS) entry which is preliminary data.</text>
</comment>
<dbReference type="InterPro" id="IPR036380">
    <property type="entry name" value="Isochorismatase-like_sf"/>
</dbReference>
<dbReference type="PANTHER" id="PTHR43540:SF1">
    <property type="entry name" value="ISOCHORISMATASE HYDROLASE"/>
    <property type="match status" value="1"/>
</dbReference>
<dbReference type="SUPFAM" id="SSF52499">
    <property type="entry name" value="Isochorismatase-like hydrolases"/>
    <property type="match status" value="1"/>
</dbReference>
<evidence type="ECO:0000313" key="4">
    <source>
        <dbReference type="EMBL" id="MFC5650468.1"/>
    </source>
</evidence>
<dbReference type="Gene3D" id="3.40.50.850">
    <property type="entry name" value="Isochorismatase-like"/>
    <property type="match status" value="1"/>
</dbReference>
<name>A0ABW0VYD3_9BACL</name>
<dbReference type="EMBL" id="JBHSOW010000056">
    <property type="protein sequence ID" value="MFC5650468.1"/>
    <property type="molecule type" value="Genomic_DNA"/>
</dbReference>
<dbReference type="PANTHER" id="PTHR43540">
    <property type="entry name" value="PEROXYUREIDOACRYLATE/UREIDOACRYLATE AMIDOHYDROLASE-RELATED"/>
    <property type="match status" value="1"/>
</dbReference>
<protein>
    <submittedName>
        <fullName evidence="4">Isochorismatase family protein</fullName>
    </submittedName>
</protein>
<keyword evidence="5" id="KW-1185">Reference proteome</keyword>
<reference evidence="5" key="1">
    <citation type="journal article" date="2019" name="Int. J. Syst. Evol. Microbiol.">
        <title>The Global Catalogue of Microorganisms (GCM) 10K type strain sequencing project: providing services to taxonomists for standard genome sequencing and annotation.</title>
        <authorList>
            <consortium name="The Broad Institute Genomics Platform"/>
            <consortium name="The Broad Institute Genome Sequencing Center for Infectious Disease"/>
            <person name="Wu L."/>
            <person name="Ma J."/>
        </authorList>
    </citation>
    <scope>NUCLEOTIDE SEQUENCE [LARGE SCALE GENOMIC DNA]</scope>
    <source>
        <strain evidence="5">CGMCC 1.3240</strain>
    </source>
</reference>
<proteinExistence type="inferred from homology"/>
<keyword evidence="2" id="KW-0378">Hydrolase</keyword>
<gene>
    <name evidence="4" type="ORF">ACFPYJ_15330</name>
</gene>
<comment type="similarity">
    <text evidence="1">Belongs to the isochorismatase family.</text>
</comment>
<evidence type="ECO:0000256" key="1">
    <source>
        <dbReference type="ARBA" id="ARBA00006336"/>
    </source>
</evidence>
<feature type="domain" description="Isochorismatase-like" evidence="3">
    <location>
        <begin position="63"/>
        <end position="219"/>
    </location>
</feature>
<evidence type="ECO:0000256" key="2">
    <source>
        <dbReference type="ARBA" id="ARBA00022801"/>
    </source>
</evidence>
<dbReference type="InterPro" id="IPR050272">
    <property type="entry name" value="Isochorismatase-like_hydrls"/>
</dbReference>
<accession>A0ABW0VYD3</accession>
<dbReference type="InterPro" id="IPR000868">
    <property type="entry name" value="Isochorismatase-like_dom"/>
</dbReference>
<dbReference type="Proteomes" id="UP001596047">
    <property type="component" value="Unassembled WGS sequence"/>
</dbReference>
<sequence length="234" mass="26552">MKYDFEDHCWKEMVSEELLEIYKTYRRETYVGKKPALLVVDLYNLAYEGGARPVIELQKEYPSSCGIHAWEAIEPTKQLVEAARSLGFPIIYLTGDQKTRMTGAFSSTNRKSTSVKSDDAYEIYHAFKPEPENLIIYKTRASGFYGTPLSAYLTMMGVDSLIVCGESTSGCVRASVVDAYSHGFHSVVVEECCFDRSPLSHKISLFDLHHKYADVMHIDEVLEHLANRELLKTI</sequence>
<evidence type="ECO:0000313" key="5">
    <source>
        <dbReference type="Proteomes" id="UP001596047"/>
    </source>
</evidence>
<dbReference type="Pfam" id="PF00857">
    <property type="entry name" value="Isochorismatase"/>
    <property type="match status" value="1"/>
</dbReference>
<dbReference type="RefSeq" id="WP_379189023.1">
    <property type="nucleotide sequence ID" value="NZ_JBHSOW010000056.1"/>
</dbReference>
<evidence type="ECO:0000259" key="3">
    <source>
        <dbReference type="Pfam" id="PF00857"/>
    </source>
</evidence>